<reference evidence="2" key="1">
    <citation type="submission" date="2023-10" db="EMBL/GenBank/DDBJ databases">
        <authorList>
            <person name="Chen Y."/>
            <person name="Shah S."/>
            <person name="Dougan E. K."/>
            <person name="Thang M."/>
            <person name="Chan C."/>
        </authorList>
    </citation>
    <scope>NUCLEOTIDE SEQUENCE [LARGE SCALE GENOMIC DNA]</scope>
</reference>
<keyword evidence="3" id="KW-1185">Reference proteome</keyword>
<dbReference type="Pfam" id="PF26299">
    <property type="entry name" value="MurL_N"/>
    <property type="match status" value="1"/>
</dbReference>
<feature type="domain" description="MurL N-terminal" evidence="1">
    <location>
        <begin position="64"/>
        <end position="140"/>
    </location>
</feature>
<comment type="caution">
    <text evidence="2">The sequence shown here is derived from an EMBL/GenBank/DDBJ whole genome shotgun (WGS) entry which is preliminary data.</text>
</comment>
<accession>A0ABN9WJ20</accession>
<protein>
    <recommendedName>
        <fullName evidence="1">MurL N-terminal domain-containing protein</fullName>
    </recommendedName>
</protein>
<dbReference type="Proteomes" id="UP001189429">
    <property type="component" value="Unassembled WGS sequence"/>
</dbReference>
<proteinExistence type="predicted"/>
<organism evidence="2 3">
    <name type="scientific">Prorocentrum cordatum</name>
    <dbReference type="NCBI Taxonomy" id="2364126"/>
    <lineage>
        <taxon>Eukaryota</taxon>
        <taxon>Sar</taxon>
        <taxon>Alveolata</taxon>
        <taxon>Dinophyceae</taxon>
        <taxon>Prorocentrales</taxon>
        <taxon>Prorocentraceae</taxon>
        <taxon>Prorocentrum</taxon>
    </lineage>
</organism>
<gene>
    <name evidence="2" type="ORF">PCOR1329_LOCUS67359</name>
</gene>
<dbReference type="EMBL" id="CAUYUJ010018726">
    <property type="protein sequence ID" value="CAK0885866.1"/>
    <property type="molecule type" value="Genomic_DNA"/>
</dbReference>
<dbReference type="InterPro" id="IPR058740">
    <property type="entry name" value="MurL_N"/>
</dbReference>
<evidence type="ECO:0000313" key="3">
    <source>
        <dbReference type="Proteomes" id="UP001189429"/>
    </source>
</evidence>
<evidence type="ECO:0000313" key="2">
    <source>
        <dbReference type="EMBL" id="CAK0885866.1"/>
    </source>
</evidence>
<evidence type="ECO:0000259" key="1">
    <source>
        <dbReference type="Pfam" id="PF26299"/>
    </source>
</evidence>
<name>A0ABN9WJ20_9DINO</name>
<sequence length="192" mass="21168">MFVPTSLLPGDGVGEFSGSPRLQGIVEASGSTCLVMEHDFGLDQVAEVRARRQLGRGFKVQGNPWAALVAFDSVIVATALGFDTVAVGNERSANFGNGVFLEGAGERLEVNHQFDKSLEFERAMHLYARKYLDPAVYYFSPLQQLWESQIAQIFCSRLRSFQGLFISCNSLGGCQRRSWPEVPPAFRARLAS</sequence>